<feature type="transmembrane region" description="Helical" evidence="1">
    <location>
        <begin position="6"/>
        <end position="23"/>
    </location>
</feature>
<comment type="caution">
    <text evidence="2">The sequence shown here is derived from an EMBL/GenBank/DDBJ whole genome shotgun (WGS) entry which is preliminary data.</text>
</comment>
<evidence type="ECO:0000313" key="2">
    <source>
        <dbReference type="EMBL" id="KKR33331.1"/>
    </source>
</evidence>
<name>A0A0G0Q7M3_9BACT</name>
<keyword evidence="1" id="KW-0812">Transmembrane</keyword>
<evidence type="ECO:0000313" key="3">
    <source>
        <dbReference type="Proteomes" id="UP000034137"/>
    </source>
</evidence>
<keyword evidence="1" id="KW-0472">Membrane</keyword>
<accession>A0A0G0Q7M3</accession>
<reference evidence="2 3" key="1">
    <citation type="journal article" date="2015" name="Nature">
        <title>rRNA introns, odd ribosomes, and small enigmatic genomes across a large radiation of phyla.</title>
        <authorList>
            <person name="Brown C.T."/>
            <person name="Hug L.A."/>
            <person name="Thomas B.C."/>
            <person name="Sharon I."/>
            <person name="Castelle C.J."/>
            <person name="Singh A."/>
            <person name="Wilkins M.J."/>
            <person name="Williams K.H."/>
            <person name="Banfield J.F."/>
        </authorList>
    </citation>
    <scope>NUCLEOTIDE SEQUENCE [LARGE SCALE GENOMIC DNA]</scope>
</reference>
<organism evidence="2 3">
    <name type="scientific">Candidatus Falkowbacteria bacterium GW2011_GWF2_39_8</name>
    <dbReference type="NCBI Taxonomy" id="1618642"/>
    <lineage>
        <taxon>Bacteria</taxon>
        <taxon>Candidatus Falkowiibacteriota</taxon>
    </lineage>
</organism>
<gene>
    <name evidence="2" type="ORF">UT64_C0010G0005</name>
</gene>
<sequence length="170" mass="19930">MLEYPEAYYCIFFAVLIYLFLFMQNIQEVFNQIQEVKKQQKTIKTAFRDALNNSGEYKKLVDDLKVMKESKKVLEQSIKEEFKAELDKLDDLKIDLETQNMMLNDIALTKIMNGESIEVVDMYNNAYEPIFSVKFKKTNVIKEEEQKMPAAKEDPVTGQTMAFEINHSLE</sequence>
<protein>
    <submittedName>
        <fullName evidence="2">Uncharacterized protein</fullName>
    </submittedName>
</protein>
<dbReference type="Proteomes" id="UP000034137">
    <property type="component" value="Unassembled WGS sequence"/>
</dbReference>
<keyword evidence="1" id="KW-1133">Transmembrane helix</keyword>
<dbReference type="AlphaFoldDB" id="A0A0G0Q7M3"/>
<proteinExistence type="predicted"/>
<dbReference type="EMBL" id="LBXO01000010">
    <property type="protein sequence ID" value="KKR33331.1"/>
    <property type="molecule type" value="Genomic_DNA"/>
</dbReference>
<evidence type="ECO:0000256" key="1">
    <source>
        <dbReference type="SAM" id="Phobius"/>
    </source>
</evidence>